<dbReference type="EMBL" id="QQSY01000002">
    <property type="protein sequence ID" value="RDI98575.1"/>
    <property type="molecule type" value="Genomic_DNA"/>
</dbReference>
<sequence length="100" mass="11354">MGRRAEQVYTERAQIRQLEALVEELPANGHVVVQLNDGSSYDGIVCERPIVQVFRDGDENEGVNGVVRLERPDAPDWNCYLWLGDIHRVEHLDSAMGSEY</sequence>
<organism evidence="1 2">
    <name type="scientific">Dyella solisilvae</name>
    <dbReference type="NCBI Taxonomy" id="1920168"/>
    <lineage>
        <taxon>Bacteria</taxon>
        <taxon>Pseudomonadati</taxon>
        <taxon>Pseudomonadota</taxon>
        <taxon>Gammaproteobacteria</taxon>
        <taxon>Lysobacterales</taxon>
        <taxon>Rhodanobacteraceae</taxon>
        <taxon>Dyella</taxon>
    </lineage>
</organism>
<dbReference type="AlphaFoldDB" id="A0A370K7E8"/>
<keyword evidence="2" id="KW-1185">Reference proteome</keyword>
<dbReference type="Pfam" id="PF11607">
    <property type="entry name" value="DUF3247"/>
    <property type="match status" value="1"/>
</dbReference>
<gene>
    <name evidence="1" type="ORF">DVT68_08580</name>
</gene>
<dbReference type="RefSeq" id="WP_114824665.1">
    <property type="nucleotide sequence ID" value="NZ_QQSY01000002.1"/>
</dbReference>
<dbReference type="Gene3D" id="2.30.30.720">
    <property type="entry name" value="Protein of unknown function (DUF3247)"/>
    <property type="match status" value="1"/>
</dbReference>
<evidence type="ECO:0000313" key="2">
    <source>
        <dbReference type="Proteomes" id="UP000254711"/>
    </source>
</evidence>
<dbReference type="Proteomes" id="UP000254711">
    <property type="component" value="Unassembled WGS sequence"/>
</dbReference>
<evidence type="ECO:0000313" key="1">
    <source>
        <dbReference type="EMBL" id="RDI98575.1"/>
    </source>
</evidence>
<comment type="caution">
    <text evidence="1">The sequence shown here is derived from an EMBL/GenBank/DDBJ whole genome shotgun (WGS) entry which is preliminary data.</text>
</comment>
<protein>
    <submittedName>
        <fullName evidence="1">DUF3247 family protein</fullName>
    </submittedName>
</protein>
<accession>A0A370K7E8</accession>
<dbReference type="OrthoDB" id="5958099at2"/>
<name>A0A370K7E8_9GAMM</name>
<reference evidence="1 2" key="1">
    <citation type="submission" date="2018-07" db="EMBL/GenBank/DDBJ databases">
        <title>Dyella solisilvae sp. nov., isolated from the pine and broad-leaved mixed forest soil.</title>
        <authorList>
            <person name="Gao Z."/>
            <person name="Qiu L."/>
        </authorList>
    </citation>
    <scope>NUCLEOTIDE SEQUENCE [LARGE SCALE GENOMIC DNA]</scope>
    <source>
        <strain evidence="1 2">DHG54</strain>
    </source>
</reference>
<dbReference type="InterPro" id="IPR021649">
    <property type="entry name" value="DUF3247"/>
</dbReference>
<proteinExistence type="predicted"/>